<keyword evidence="4" id="KW-1185">Reference proteome</keyword>
<feature type="chain" id="PRO_5045719369" evidence="1">
    <location>
        <begin position="20"/>
        <end position="275"/>
    </location>
</feature>
<dbReference type="Pfam" id="PF13539">
    <property type="entry name" value="Peptidase_M15_4"/>
    <property type="match status" value="1"/>
</dbReference>
<dbReference type="SUPFAM" id="SSF55166">
    <property type="entry name" value="Hedgehog/DD-peptidase"/>
    <property type="match status" value="1"/>
</dbReference>
<comment type="caution">
    <text evidence="3">The sequence shown here is derived from an EMBL/GenBank/DDBJ whole genome shotgun (WGS) entry which is preliminary data.</text>
</comment>
<evidence type="ECO:0000256" key="1">
    <source>
        <dbReference type="SAM" id="SignalP"/>
    </source>
</evidence>
<evidence type="ECO:0000313" key="4">
    <source>
        <dbReference type="Proteomes" id="UP001430360"/>
    </source>
</evidence>
<sequence>MKYLAPFLAAALLAGQAHAHVSAQGEHEVHVTPKRTWFQRWFHRHGDAPQWDGVHPDLRLKLEAIQEVMREEGFDLRLMEGFRSDARQAALLATGGGVTQVGAGRSCHNHGFAVDMVIHVRSRPSWDLTHSHVREGYARFGALATAAGLRWGGAWTDFQDMPHVEMREECLLAMRSLQRGETRRQWVDLPAPVEVWPGVHLAISTLGCVGVKCLANWGFPNAQANLATGSPWPRNAWSGLVNGAACSAEVRGGSRGVPAGLAHPDLVVLRSRDTN</sequence>
<accession>A0ABS8UCF2</accession>
<keyword evidence="1" id="KW-0732">Signal</keyword>
<evidence type="ECO:0000313" key="3">
    <source>
        <dbReference type="EMBL" id="MCD9096652.1"/>
    </source>
</evidence>
<proteinExistence type="predicted"/>
<reference evidence="3" key="2">
    <citation type="journal article" date="2022" name="Syst. Appl. Microbiol.">
        <title>Physiological and genomic characterisation of Luteimonas fraxinea sp. nov., a bacterial species associated with trees tolerant to ash dieback.</title>
        <authorList>
            <person name="Ulrich K."/>
            <person name="Becker R."/>
            <person name="Behrendt U."/>
            <person name="Kube M."/>
            <person name="Schneck V."/>
            <person name="Ulrich A."/>
        </authorList>
    </citation>
    <scope>NUCLEOTIDE SEQUENCE</scope>
    <source>
        <strain evidence="3">A1P009</strain>
    </source>
</reference>
<reference evidence="3" key="1">
    <citation type="submission" date="2021-12" db="EMBL/GenBank/DDBJ databases">
        <authorList>
            <person name="Ulrich A."/>
        </authorList>
    </citation>
    <scope>NUCLEOTIDE SEQUENCE</scope>
    <source>
        <strain evidence="3">A1P009</strain>
    </source>
</reference>
<organism evidence="3 4">
    <name type="scientific">Luteimonas fraxinea</name>
    <dbReference type="NCBI Taxonomy" id="2901869"/>
    <lineage>
        <taxon>Bacteria</taxon>
        <taxon>Pseudomonadati</taxon>
        <taxon>Pseudomonadota</taxon>
        <taxon>Gammaproteobacteria</taxon>
        <taxon>Lysobacterales</taxon>
        <taxon>Lysobacteraceae</taxon>
        <taxon>Luteimonas</taxon>
    </lineage>
</organism>
<dbReference type="InterPro" id="IPR039561">
    <property type="entry name" value="Peptidase_M15C"/>
</dbReference>
<dbReference type="RefSeq" id="WP_232135464.1">
    <property type="nucleotide sequence ID" value="NZ_JAJQKU010000002.1"/>
</dbReference>
<name>A0ABS8UCF2_9GAMM</name>
<feature type="signal peptide" evidence="1">
    <location>
        <begin position="1"/>
        <end position="19"/>
    </location>
</feature>
<evidence type="ECO:0000259" key="2">
    <source>
        <dbReference type="Pfam" id="PF13539"/>
    </source>
</evidence>
<dbReference type="Proteomes" id="UP001430360">
    <property type="component" value="Unassembled WGS sequence"/>
</dbReference>
<dbReference type="EMBL" id="JAJQKU010000002">
    <property type="protein sequence ID" value="MCD9096652.1"/>
    <property type="molecule type" value="Genomic_DNA"/>
</dbReference>
<gene>
    <name evidence="3" type="ORF">LTT95_06820</name>
</gene>
<protein>
    <submittedName>
        <fullName evidence="3">M15 family metallopeptidase</fullName>
    </submittedName>
</protein>
<dbReference type="InterPro" id="IPR009045">
    <property type="entry name" value="Zn_M74/Hedgehog-like"/>
</dbReference>
<dbReference type="CDD" id="cd14845">
    <property type="entry name" value="L-Ala-D-Glu_peptidase_like"/>
    <property type="match status" value="1"/>
</dbReference>
<feature type="domain" description="Peptidase M15C" evidence="2">
    <location>
        <begin position="104"/>
        <end position="166"/>
    </location>
</feature>
<dbReference type="Gene3D" id="3.30.1380.10">
    <property type="match status" value="1"/>
</dbReference>